<reference evidence="4 5" key="1">
    <citation type="submission" date="2020-05" db="EMBL/GenBank/DDBJ databases">
        <title>Complete genome sequencing of Campylobacter and Arcobacter type strains.</title>
        <authorList>
            <person name="Miller W.G."/>
            <person name="Yee E."/>
        </authorList>
    </citation>
    <scope>NUCLEOTIDE SEQUENCE [LARGE SCALE GENOMIC DNA]</scope>
    <source>
        <strain evidence="4 5">LMG 26156</strain>
    </source>
</reference>
<dbReference type="Pfam" id="PF25973">
    <property type="entry name" value="BSH_CzcB"/>
    <property type="match status" value="1"/>
</dbReference>
<proteinExistence type="inferred from homology"/>
<dbReference type="EMBL" id="CP053840">
    <property type="protein sequence ID" value="QKF66410.1"/>
    <property type="molecule type" value="Genomic_DNA"/>
</dbReference>
<dbReference type="GO" id="GO:0015562">
    <property type="term" value="F:efflux transmembrane transporter activity"/>
    <property type="evidence" value="ECO:0007669"/>
    <property type="project" value="TreeGrafter"/>
</dbReference>
<dbReference type="Gene3D" id="2.40.420.20">
    <property type="match status" value="1"/>
</dbReference>
<protein>
    <submittedName>
        <fullName evidence="4">RND family efflux system, membrane fusion protein</fullName>
    </submittedName>
</protein>
<dbReference type="SUPFAM" id="SSF111369">
    <property type="entry name" value="HlyD-like secretion proteins"/>
    <property type="match status" value="1"/>
</dbReference>
<dbReference type="AlphaFoldDB" id="A0AAE7B9Y0"/>
<dbReference type="Gene3D" id="1.10.287.470">
    <property type="entry name" value="Helix hairpin bin"/>
    <property type="match status" value="1"/>
</dbReference>
<dbReference type="NCBIfam" id="TIGR01730">
    <property type="entry name" value="RND_mfp"/>
    <property type="match status" value="1"/>
</dbReference>
<dbReference type="GO" id="GO:1990281">
    <property type="term" value="C:efflux pump complex"/>
    <property type="evidence" value="ECO:0007669"/>
    <property type="project" value="TreeGrafter"/>
</dbReference>
<keyword evidence="5" id="KW-1185">Reference proteome</keyword>
<accession>A0AAE7B9Y0</accession>
<comment type="similarity">
    <text evidence="1">Belongs to the membrane fusion protein (MFP) (TC 8.A.1) family.</text>
</comment>
<sequence>MIKKISLVLVSTFLMFSNLNAAEAAPQVALVETQALKTQEVNDLQEFIGTVNFDKKSKIASESSGVVKKINFEVGQKVKKDDVLVQIDSDILDAQIKASQAAVNMYEVQLKNTKKNYDRYASLIGKNSISQKVFDDAKVEYDVANENLISSKARLNELSIQKSKKVIKAPYSGVIVEKNINLNEWLDQGSLVATIVNTEDLEIVFNLPISFIGGLKSGDVYDINISDEIIKAKLYAAIPSGDKLTRTFPVRFKADAGDKFIFDGASAKINFAKETKNNALVINRDAVIKRFNMDVVFAVVNDKAVMIPVKVTTYFGLNAAITGEGLVDGMQLVTKGNERVFPDMGVKVLNNNTENK</sequence>
<evidence type="ECO:0000256" key="1">
    <source>
        <dbReference type="ARBA" id="ARBA00009477"/>
    </source>
</evidence>
<organism evidence="4 5">
    <name type="scientific">Arcobacter venerupis</name>
    <dbReference type="NCBI Taxonomy" id="1054033"/>
    <lineage>
        <taxon>Bacteria</taxon>
        <taxon>Pseudomonadati</taxon>
        <taxon>Campylobacterota</taxon>
        <taxon>Epsilonproteobacteria</taxon>
        <taxon>Campylobacterales</taxon>
        <taxon>Arcobacteraceae</taxon>
        <taxon>Arcobacter</taxon>
    </lineage>
</organism>
<feature type="signal peptide" evidence="2">
    <location>
        <begin position="1"/>
        <end position="21"/>
    </location>
</feature>
<dbReference type="InterPro" id="IPR006143">
    <property type="entry name" value="RND_pump_MFP"/>
</dbReference>
<dbReference type="Proteomes" id="UP000503482">
    <property type="component" value="Chromosome"/>
</dbReference>
<dbReference type="Gene3D" id="2.40.50.100">
    <property type="match status" value="1"/>
</dbReference>
<feature type="chain" id="PRO_5042148786" evidence="2">
    <location>
        <begin position="22"/>
        <end position="356"/>
    </location>
</feature>
<gene>
    <name evidence="4" type="ORF">AVENP_0850</name>
</gene>
<dbReference type="PANTHER" id="PTHR30469:SF15">
    <property type="entry name" value="HLYD FAMILY OF SECRETION PROTEINS"/>
    <property type="match status" value="1"/>
</dbReference>
<evidence type="ECO:0000256" key="2">
    <source>
        <dbReference type="SAM" id="SignalP"/>
    </source>
</evidence>
<dbReference type="PANTHER" id="PTHR30469">
    <property type="entry name" value="MULTIDRUG RESISTANCE PROTEIN MDTA"/>
    <property type="match status" value="1"/>
</dbReference>
<evidence type="ECO:0000313" key="4">
    <source>
        <dbReference type="EMBL" id="QKF66410.1"/>
    </source>
</evidence>
<evidence type="ECO:0000313" key="5">
    <source>
        <dbReference type="Proteomes" id="UP000503482"/>
    </source>
</evidence>
<feature type="domain" description="CzcB-like barrel-sandwich hybrid" evidence="3">
    <location>
        <begin position="58"/>
        <end position="195"/>
    </location>
</feature>
<evidence type="ECO:0000259" key="3">
    <source>
        <dbReference type="Pfam" id="PF25973"/>
    </source>
</evidence>
<dbReference type="Gene3D" id="2.40.30.170">
    <property type="match status" value="1"/>
</dbReference>
<name>A0AAE7B9Y0_9BACT</name>
<dbReference type="KEGG" id="avp:AVENP_0850"/>
<keyword evidence="2" id="KW-0732">Signal</keyword>
<dbReference type="InterPro" id="IPR058647">
    <property type="entry name" value="BSH_CzcB-like"/>
</dbReference>
<dbReference type="RefSeq" id="WP_128357448.1">
    <property type="nucleotide sequence ID" value="NZ_CP053840.1"/>
</dbReference>